<dbReference type="PROSITE" id="PS51626">
    <property type="entry name" value="SAM_MT_TRM1"/>
    <property type="match status" value="1"/>
</dbReference>
<dbReference type="InterPro" id="IPR042296">
    <property type="entry name" value="tRNA_met_Trm1_C"/>
</dbReference>
<comment type="caution">
    <text evidence="16">The sequence shown here is derived from an EMBL/GenBank/DDBJ whole genome shotgun (WGS) entry which is preliminary data.</text>
</comment>
<dbReference type="InterPro" id="IPR002905">
    <property type="entry name" value="Trm1"/>
</dbReference>
<evidence type="ECO:0000256" key="2">
    <source>
        <dbReference type="ARBA" id="ARBA00022499"/>
    </source>
</evidence>
<evidence type="ECO:0000313" key="16">
    <source>
        <dbReference type="EMBL" id="CAK8675996.1"/>
    </source>
</evidence>
<comment type="subcellular location">
    <subcellularLocation>
        <location evidence="1">Nucleus</location>
        <location evidence="1">Nucleolus</location>
    </subcellularLocation>
</comment>
<dbReference type="Pfam" id="PF02005">
    <property type="entry name" value="TRM"/>
    <property type="match status" value="1"/>
</dbReference>
<keyword evidence="4 15" id="KW-0820">tRNA-binding</keyword>
<evidence type="ECO:0000256" key="12">
    <source>
        <dbReference type="ARBA" id="ARBA00022843"/>
    </source>
</evidence>
<reference evidence="16 17" key="1">
    <citation type="submission" date="2024-02" db="EMBL/GenBank/DDBJ databases">
        <authorList>
            <person name="Daric V."/>
            <person name="Darras S."/>
        </authorList>
    </citation>
    <scope>NUCLEOTIDE SEQUENCE [LARGE SCALE GENOMIC DNA]</scope>
</reference>
<evidence type="ECO:0000256" key="6">
    <source>
        <dbReference type="ARBA" id="ARBA00022679"/>
    </source>
</evidence>
<dbReference type="Gene3D" id="3.40.50.150">
    <property type="entry name" value="Vaccinia Virus protein VP39"/>
    <property type="match status" value="1"/>
</dbReference>
<evidence type="ECO:0000256" key="8">
    <source>
        <dbReference type="ARBA" id="ARBA00022694"/>
    </source>
</evidence>
<keyword evidence="8 15" id="KW-0819">tRNA processing</keyword>
<evidence type="ECO:0000313" key="17">
    <source>
        <dbReference type="Proteomes" id="UP001642483"/>
    </source>
</evidence>
<evidence type="ECO:0000256" key="7">
    <source>
        <dbReference type="ARBA" id="ARBA00022691"/>
    </source>
</evidence>
<keyword evidence="6 15" id="KW-0808">Transferase</keyword>
<keyword evidence="12" id="KW-0832">Ubl conjugation</keyword>
<dbReference type="PANTHER" id="PTHR10631">
    <property type="entry name" value="N 2 ,N 2 -DIMETHYLGUANOSINE TRNA METHYLTRANSFERASE"/>
    <property type="match status" value="1"/>
</dbReference>
<comment type="similarity">
    <text evidence="15">Belongs to the class I-like SAM-binding methyltransferase superfamily. Trm1 family.</text>
</comment>
<keyword evidence="14" id="KW-0539">Nucleus</keyword>
<evidence type="ECO:0000256" key="1">
    <source>
        <dbReference type="ARBA" id="ARBA00004604"/>
    </source>
</evidence>
<evidence type="ECO:0000256" key="5">
    <source>
        <dbReference type="ARBA" id="ARBA00022603"/>
    </source>
</evidence>
<evidence type="ECO:0000256" key="13">
    <source>
        <dbReference type="ARBA" id="ARBA00022884"/>
    </source>
</evidence>
<evidence type="ECO:0000256" key="15">
    <source>
        <dbReference type="PROSITE-ProRule" id="PRU00958"/>
    </source>
</evidence>
<dbReference type="InterPro" id="IPR029063">
    <property type="entry name" value="SAM-dependent_MTases_sf"/>
</dbReference>
<keyword evidence="11" id="KW-0862">Zinc</keyword>
<keyword evidence="7 15" id="KW-0949">S-adenosyl-L-methionine</keyword>
<keyword evidence="13 15" id="KW-0694">RNA-binding</keyword>
<evidence type="ECO:0000256" key="4">
    <source>
        <dbReference type="ARBA" id="ARBA00022555"/>
    </source>
</evidence>
<evidence type="ECO:0000256" key="9">
    <source>
        <dbReference type="ARBA" id="ARBA00022723"/>
    </source>
</evidence>
<comment type="catalytic activity">
    <reaction evidence="15">
        <text>guanosine(26) in tRNA + 2 S-adenosyl-L-methionine = N(2)-dimethylguanosine(26) in tRNA + 2 S-adenosyl-L-homocysteine + 2 H(+)</text>
        <dbReference type="Rhea" id="RHEA:43140"/>
        <dbReference type="Rhea" id="RHEA-COMP:10359"/>
        <dbReference type="Rhea" id="RHEA-COMP:10360"/>
        <dbReference type="ChEBI" id="CHEBI:15378"/>
        <dbReference type="ChEBI" id="CHEBI:57856"/>
        <dbReference type="ChEBI" id="CHEBI:59789"/>
        <dbReference type="ChEBI" id="CHEBI:74269"/>
        <dbReference type="ChEBI" id="CHEBI:74513"/>
        <dbReference type="EC" id="2.1.1.216"/>
    </reaction>
</comment>
<evidence type="ECO:0000256" key="14">
    <source>
        <dbReference type="ARBA" id="ARBA00023242"/>
    </source>
</evidence>
<keyword evidence="10" id="KW-0863">Zinc-finger</keyword>
<dbReference type="EC" id="2.1.1.216" evidence="15"/>
<evidence type="ECO:0000256" key="11">
    <source>
        <dbReference type="ARBA" id="ARBA00022833"/>
    </source>
</evidence>
<evidence type="ECO:0000256" key="10">
    <source>
        <dbReference type="ARBA" id="ARBA00022771"/>
    </source>
</evidence>
<keyword evidence="3" id="KW-0597">Phosphoprotein</keyword>
<organism evidence="16 17">
    <name type="scientific">Clavelina lepadiformis</name>
    <name type="common">Light-bulb sea squirt</name>
    <name type="synonym">Ascidia lepadiformis</name>
    <dbReference type="NCBI Taxonomy" id="159417"/>
    <lineage>
        <taxon>Eukaryota</taxon>
        <taxon>Metazoa</taxon>
        <taxon>Chordata</taxon>
        <taxon>Tunicata</taxon>
        <taxon>Ascidiacea</taxon>
        <taxon>Aplousobranchia</taxon>
        <taxon>Clavelinidae</taxon>
        <taxon>Clavelina</taxon>
    </lineage>
</organism>
<dbReference type="Gene3D" id="3.30.56.70">
    <property type="entry name" value="N2,N2-dimethylguanosine tRNA methyltransferase, C-terminal domain"/>
    <property type="match status" value="1"/>
</dbReference>
<evidence type="ECO:0000256" key="3">
    <source>
        <dbReference type="ARBA" id="ARBA00022553"/>
    </source>
</evidence>
<gene>
    <name evidence="16" type="ORF">CVLEPA_LOCUS5508</name>
</gene>
<keyword evidence="9" id="KW-0479">Metal-binding</keyword>
<dbReference type="EMBL" id="CAWYQH010000024">
    <property type="protein sequence ID" value="CAK8675996.1"/>
    <property type="molecule type" value="Genomic_DNA"/>
</dbReference>
<dbReference type="PANTHER" id="PTHR10631:SF1">
    <property type="entry name" value="TRMT1-LIKE PROTEIN"/>
    <property type="match status" value="1"/>
</dbReference>
<proteinExistence type="inferred from homology"/>
<protein>
    <recommendedName>
        <fullName evidence="15">tRNA (guanine(26)-N(2))-dimethyltransferase</fullName>
        <ecNumber evidence="15">2.1.1.216</ecNumber>
    </recommendedName>
</protein>
<keyword evidence="5 15" id="KW-0489">Methyltransferase</keyword>
<dbReference type="SUPFAM" id="SSF53335">
    <property type="entry name" value="S-adenosyl-L-methionine-dependent methyltransferases"/>
    <property type="match status" value="1"/>
</dbReference>
<keyword evidence="2" id="KW-1017">Isopeptide bond</keyword>
<accession>A0ABP0FB46</accession>
<sequence>MAKNPDEHQELGVTMNLVPEISNKVSGKHIYKKLQLGFSRAIALCCLSNLRHNIDGEIRALDASGCFGLAGVQWAKQFDTGVNIVINVAKGLKEIVETSLLQNQCKTSVKVLDEDSHVTMHSGKYMFIYLEAYGSAVTHFDAVFRSANHNGLVCITCTDTSVFQNKSPETARRLYGANLLQTEYYQELATRVIINNLVTAAARWNKGLKVLLCTFQEHGISVVCRVLRGPKNGNESMASLQNLVHCQLCQARCFLPVHRYIQNTRQLSICKCNSEGLEAPLMILGPMWGKDLFNKAFLFNLLHFGKMHRVPEKYCKLFFLMILESVCCDDQEAETCIVNEINRITFPEKKCCCKTETDNTEPKPKMLKLNATNEKNYDCKNNTKDIYDELQIMKQSSNIPFSVEETNTFQSSAPALFFDIRHHGIKGGNPPKLLSVIEELRSRGFKASKTHFNSCSVRTSADLLVFNDVLQKIWDKTLEAQ</sequence>
<name>A0ABP0FB46_CLALP</name>
<dbReference type="Proteomes" id="UP001642483">
    <property type="component" value="Unassembled WGS sequence"/>
</dbReference>
<keyword evidence="17" id="KW-1185">Reference proteome</keyword>